<gene>
    <name evidence="1" type="ORF">RM541_05185</name>
</gene>
<dbReference type="Proteomes" id="UP001253848">
    <property type="component" value="Unassembled WGS sequence"/>
</dbReference>
<dbReference type="EMBL" id="JAVRHN010000003">
    <property type="protein sequence ID" value="MDT0685745.1"/>
    <property type="molecule type" value="Genomic_DNA"/>
</dbReference>
<dbReference type="EC" id="2.4.-.-" evidence="1"/>
<comment type="caution">
    <text evidence="1">The sequence shown here is derived from an EMBL/GenBank/DDBJ whole genome shotgun (WGS) entry which is preliminary data.</text>
</comment>
<dbReference type="SUPFAM" id="SSF53756">
    <property type="entry name" value="UDP-Glycosyltransferase/glycogen phosphorylase"/>
    <property type="match status" value="1"/>
</dbReference>
<dbReference type="Gene3D" id="3.40.50.2000">
    <property type="entry name" value="Glycogen Phosphorylase B"/>
    <property type="match status" value="1"/>
</dbReference>
<keyword evidence="1" id="KW-0328">Glycosyltransferase</keyword>
<protein>
    <submittedName>
        <fullName evidence="1">Glycosyltransferase</fullName>
        <ecNumber evidence="1">2.4.-.-</ecNumber>
    </submittedName>
</protein>
<evidence type="ECO:0000313" key="2">
    <source>
        <dbReference type="Proteomes" id="UP001253848"/>
    </source>
</evidence>
<dbReference type="RefSeq" id="WP_311499157.1">
    <property type="nucleotide sequence ID" value="NZ_JAVRHN010000003.1"/>
</dbReference>
<reference evidence="1 2" key="1">
    <citation type="submission" date="2023-09" db="EMBL/GenBank/DDBJ databases">
        <authorList>
            <person name="Rey-Velasco X."/>
        </authorList>
    </citation>
    <scope>NUCLEOTIDE SEQUENCE [LARGE SCALE GENOMIC DNA]</scope>
    <source>
        <strain evidence="1 2">F225</strain>
    </source>
</reference>
<dbReference type="Pfam" id="PF13692">
    <property type="entry name" value="Glyco_trans_1_4"/>
    <property type="match status" value="1"/>
</dbReference>
<keyword evidence="2" id="KW-1185">Reference proteome</keyword>
<proteinExistence type="predicted"/>
<keyword evidence="1" id="KW-0808">Transferase</keyword>
<accession>A0ABU3DPU9</accession>
<sequence>MKNLLVIGYVWPEPSSSAAGSRMIQLLEFFLAENYQITFASTAHKTPFMANLEELGILTEEIAVNDPDFDRFLYKLNPEVVLFDRFMIEEQFGWRIEKVCPDAIKILDTEDLHFLRNARMEAQKWQLSAKTVYMDSELTKREIAAIYRSDLSLIISEVEMQILQSDFGISENILLYLPFMFNPVSEEDIQLSPSFKERKNFISIGTFKHKPNWNAVLRLKQEIWPLIRQELPEAEIHIYGSYPTKKVLDLHNPETGFLVKGRAGSASEVMKNAKVLLAPLQFGAGLKGKFIDAMRCGTPSVTTRIGAEGISEKNNWSGFIEDKNEAFAEKAAALYTDREIWEKAHHAGFSIINSRFSKEFFEQIFRRKLQKIKRSLISHRKSNFTGSMLRHHLHRSTYFMSKYIQEKNKKTAD</sequence>
<dbReference type="GO" id="GO:0016757">
    <property type="term" value="F:glycosyltransferase activity"/>
    <property type="evidence" value="ECO:0007669"/>
    <property type="project" value="UniProtKB-KW"/>
</dbReference>
<organism evidence="1 2">
    <name type="scientific">Autumnicola psychrophila</name>
    <dbReference type="NCBI Taxonomy" id="3075592"/>
    <lineage>
        <taxon>Bacteria</taxon>
        <taxon>Pseudomonadati</taxon>
        <taxon>Bacteroidota</taxon>
        <taxon>Flavobacteriia</taxon>
        <taxon>Flavobacteriales</taxon>
        <taxon>Flavobacteriaceae</taxon>
        <taxon>Autumnicola</taxon>
    </lineage>
</organism>
<name>A0ABU3DPU9_9FLAO</name>
<evidence type="ECO:0000313" key="1">
    <source>
        <dbReference type="EMBL" id="MDT0685745.1"/>
    </source>
</evidence>